<dbReference type="AlphaFoldDB" id="A0A7Y7Y8I4"/>
<protein>
    <submittedName>
        <fullName evidence="1">DUF3077 domain-containing protein</fullName>
    </submittedName>
</protein>
<evidence type="ECO:0000313" key="1">
    <source>
        <dbReference type="EMBL" id="NWC31201.1"/>
    </source>
</evidence>
<dbReference type="EMBL" id="JACAQD010000005">
    <property type="protein sequence ID" value="NWC31201.1"/>
    <property type="molecule type" value="Genomic_DNA"/>
</dbReference>
<evidence type="ECO:0000313" key="2">
    <source>
        <dbReference type="Proteomes" id="UP000520592"/>
    </source>
</evidence>
<comment type="caution">
    <text evidence="1">The sequence shown here is derived from an EMBL/GenBank/DDBJ whole genome shotgun (WGS) entry which is preliminary data.</text>
</comment>
<proteinExistence type="predicted"/>
<dbReference type="InterPro" id="IPR021427">
    <property type="entry name" value="DUF3077"/>
</dbReference>
<organism evidence="1 2">
    <name type="scientific">Pseudomonas gingeri</name>
    <dbReference type="NCBI Taxonomy" id="117681"/>
    <lineage>
        <taxon>Bacteria</taxon>
        <taxon>Pseudomonadati</taxon>
        <taxon>Pseudomonadota</taxon>
        <taxon>Gammaproteobacteria</taxon>
        <taxon>Pseudomonadales</taxon>
        <taxon>Pseudomonadaceae</taxon>
        <taxon>Pseudomonas</taxon>
    </lineage>
</organism>
<gene>
    <name evidence="1" type="ORF">HX876_02260</name>
</gene>
<sequence>MKDCTSTTTRHTPFGSSLAGDYMFSVNPDISVQHALEQASLLLNGEAMVAEESQDAKPHVCHTLNWVMLQLVEMSKGLVDASLESVVNAE</sequence>
<dbReference type="Proteomes" id="UP000520592">
    <property type="component" value="Unassembled WGS sequence"/>
</dbReference>
<name>A0A7Y7Y8I4_9PSED</name>
<dbReference type="Pfam" id="PF11275">
    <property type="entry name" value="DUF3077"/>
    <property type="match status" value="1"/>
</dbReference>
<dbReference type="RefSeq" id="WP_177062814.1">
    <property type="nucleotide sequence ID" value="NZ_JACAPS010000050.1"/>
</dbReference>
<accession>A0A7Y7Y8I4</accession>
<reference evidence="1 2" key="1">
    <citation type="submission" date="2020-04" db="EMBL/GenBank/DDBJ databases">
        <title>Molecular characterization of pseudomonads from Agaricus bisporus reveal novel blotch 2 pathogens in Western Europe.</title>
        <authorList>
            <person name="Taparia T."/>
            <person name="Krijger M."/>
            <person name="Haynes E."/>
            <person name="Elpinstone J.G."/>
            <person name="Noble R."/>
            <person name="Van Der Wolf J."/>
        </authorList>
    </citation>
    <scope>NUCLEOTIDE SEQUENCE [LARGE SCALE GENOMIC DNA]</scope>
    <source>
        <strain evidence="1 2">IPO3737</strain>
    </source>
</reference>